<dbReference type="Gene3D" id="1.10.10.10">
    <property type="entry name" value="Winged helix-like DNA-binding domain superfamily/Winged helix DNA-binding domain"/>
    <property type="match status" value="1"/>
</dbReference>
<dbReference type="Gene3D" id="3.40.190.290">
    <property type="match status" value="1"/>
</dbReference>
<accession>A0A109D7P0</accession>
<dbReference type="InterPro" id="IPR036390">
    <property type="entry name" value="WH_DNA-bd_sf"/>
</dbReference>
<dbReference type="GeneID" id="300179462"/>
<dbReference type="InterPro" id="IPR058163">
    <property type="entry name" value="LysR-type_TF_proteobact-type"/>
</dbReference>
<proteinExistence type="inferred from homology"/>
<keyword evidence="3" id="KW-0238">DNA-binding</keyword>
<evidence type="ECO:0000256" key="3">
    <source>
        <dbReference type="ARBA" id="ARBA00023125"/>
    </source>
</evidence>
<gene>
    <name evidence="6" type="ORF">APQ14_11335</name>
</gene>
<dbReference type="PANTHER" id="PTHR30537:SF66">
    <property type="entry name" value="IRON-REGULATED VIRULENCE REGULATORY PROTEIN IRGB"/>
    <property type="match status" value="1"/>
</dbReference>
<dbReference type="Pfam" id="PF00126">
    <property type="entry name" value="HTH_1"/>
    <property type="match status" value="1"/>
</dbReference>
<dbReference type="RefSeq" id="WP_060468639.1">
    <property type="nucleotide sequence ID" value="NZ_AP025514.1"/>
</dbReference>
<dbReference type="InterPro" id="IPR000847">
    <property type="entry name" value="LysR_HTH_N"/>
</dbReference>
<comment type="caution">
    <text evidence="6">The sequence shown here is derived from an EMBL/GenBank/DDBJ whole genome shotgun (WGS) entry which is preliminary data.</text>
</comment>
<keyword evidence="2" id="KW-0805">Transcription regulation</keyword>
<dbReference type="SUPFAM" id="SSF53850">
    <property type="entry name" value="Periplasmic binding protein-like II"/>
    <property type="match status" value="1"/>
</dbReference>
<keyword evidence="7" id="KW-1185">Reference proteome</keyword>
<feature type="domain" description="HTH lysR-type" evidence="5">
    <location>
        <begin position="1"/>
        <end position="59"/>
    </location>
</feature>
<organism evidence="6 7">
    <name type="scientific">Vibrio toranzoniae</name>
    <dbReference type="NCBI Taxonomy" id="1194427"/>
    <lineage>
        <taxon>Bacteria</taxon>
        <taxon>Pseudomonadati</taxon>
        <taxon>Pseudomonadota</taxon>
        <taxon>Gammaproteobacteria</taxon>
        <taxon>Vibrionales</taxon>
        <taxon>Vibrionaceae</taxon>
        <taxon>Vibrio</taxon>
    </lineage>
</organism>
<dbReference type="InterPro" id="IPR036388">
    <property type="entry name" value="WH-like_DNA-bd_sf"/>
</dbReference>
<sequence length="297" mass="33273">MHDLASIRAFDALNQHKSLTAAAKALNQPKSTLSRRLAQLEEDFGQALTARQGNRLVLTRAGEIFAHYSRQILELSEESYDALQGLTNQVSGPLHIVCHTALVRSWLGGVLNGFLAGNPDVRVQLTSDFSEAHHDPDLFIWLGERKDLGWRKEVLGSFRYTPFASPAYLEQHGSLRHPKELEAHPWIDFGSVQENGLMLTHPQHGEFFLEPFISRLYSDNIAMQIDSIANGHGIGLLPTWTASGYEQHHPGRITPCLEGWLSEPISINCYTPAGRPPLRLSVLLERIYQSIPQGWKT</sequence>
<evidence type="ECO:0000256" key="1">
    <source>
        <dbReference type="ARBA" id="ARBA00009437"/>
    </source>
</evidence>
<dbReference type="EMBL" id="LMXU01000023">
    <property type="protein sequence ID" value="KWU00407.1"/>
    <property type="molecule type" value="Genomic_DNA"/>
</dbReference>
<dbReference type="Proteomes" id="UP000057389">
    <property type="component" value="Unassembled WGS sequence"/>
</dbReference>
<keyword evidence="4" id="KW-0804">Transcription</keyword>
<evidence type="ECO:0000256" key="4">
    <source>
        <dbReference type="ARBA" id="ARBA00023163"/>
    </source>
</evidence>
<dbReference type="InterPro" id="IPR005119">
    <property type="entry name" value="LysR_subst-bd"/>
</dbReference>
<protein>
    <submittedName>
        <fullName evidence="6">LysR family transcriptional regulator</fullName>
    </submittedName>
</protein>
<evidence type="ECO:0000313" key="6">
    <source>
        <dbReference type="EMBL" id="KWU00407.1"/>
    </source>
</evidence>
<dbReference type="GO" id="GO:0043565">
    <property type="term" value="F:sequence-specific DNA binding"/>
    <property type="evidence" value="ECO:0007669"/>
    <property type="project" value="TreeGrafter"/>
</dbReference>
<dbReference type="GO" id="GO:0006351">
    <property type="term" value="P:DNA-templated transcription"/>
    <property type="evidence" value="ECO:0007669"/>
    <property type="project" value="TreeGrafter"/>
</dbReference>
<dbReference type="AlphaFoldDB" id="A0A109D7P0"/>
<evidence type="ECO:0000259" key="5">
    <source>
        <dbReference type="PROSITE" id="PS50931"/>
    </source>
</evidence>
<dbReference type="OrthoDB" id="6183733at2"/>
<reference evidence="6 7" key="1">
    <citation type="submission" date="2015-11" db="EMBL/GenBank/DDBJ databases">
        <title>Draft WGS of Vibrio toranzoniae.</title>
        <authorList>
            <person name="Lasa A."/>
            <person name="Romalde J.L."/>
        </authorList>
    </citation>
    <scope>NUCLEOTIDE SEQUENCE [LARGE SCALE GENOMIC DNA]</scope>
    <source>
        <strain evidence="6 7">Vb 10.8</strain>
    </source>
</reference>
<dbReference type="GO" id="GO:0003700">
    <property type="term" value="F:DNA-binding transcription factor activity"/>
    <property type="evidence" value="ECO:0007669"/>
    <property type="project" value="InterPro"/>
</dbReference>
<dbReference type="Pfam" id="PF03466">
    <property type="entry name" value="LysR_substrate"/>
    <property type="match status" value="1"/>
</dbReference>
<dbReference type="PROSITE" id="PS50931">
    <property type="entry name" value="HTH_LYSR"/>
    <property type="match status" value="1"/>
</dbReference>
<dbReference type="PANTHER" id="PTHR30537">
    <property type="entry name" value="HTH-TYPE TRANSCRIPTIONAL REGULATOR"/>
    <property type="match status" value="1"/>
</dbReference>
<comment type="similarity">
    <text evidence="1">Belongs to the LysR transcriptional regulatory family.</text>
</comment>
<name>A0A109D7P0_9VIBR</name>
<evidence type="ECO:0000256" key="2">
    <source>
        <dbReference type="ARBA" id="ARBA00023015"/>
    </source>
</evidence>
<dbReference type="SUPFAM" id="SSF46785">
    <property type="entry name" value="Winged helix' DNA-binding domain"/>
    <property type="match status" value="1"/>
</dbReference>
<evidence type="ECO:0000313" key="7">
    <source>
        <dbReference type="Proteomes" id="UP000057389"/>
    </source>
</evidence>